<evidence type="ECO:0000256" key="1">
    <source>
        <dbReference type="SAM" id="MobiDB-lite"/>
    </source>
</evidence>
<gene>
    <name evidence="2" type="ORF">GETHED_15430</name>
</gene>
<feature type="region of interest" description="Disordered" evidence="1">
    <location>
        <begin position="1"/>
        <end position="59"/>
    </location>
</feature>
<organism evidence="2 3">
    <name type="scientific">Geothrix edaphica</name>
    <dbReference type="NCBI Taxonomy" id="2927976"/>
    <lineage>
        <taxon>Bacteria</taxon>
        <taxon>Pseudomonadati</taxon>
        <taxon>Acidobacteriota</taxon>
        <taxon>Holophagae</taxon>
        <taxon>Holophagales</taxon>
        <taxon>Holophagaceae</taxon>
        <taxon>Geothrix</taxon>
    </lineage>
</organism>
<sequence length="59" mass="6329">MHKHPSKTETPVPMKGGVKTPPTTPAREMDVDIPGPDQKPDRQVEQSTGKPSPKKAGSI</sequence>
<accession>A0ABQ5PXT1</accession>
<dbReference type="EMBL" id="BSDC01000002">
    <property type="protein sequence ID" value="GLH67179.1"/>
    <property type="molecule type" value="Genomic_DNA"/>
</dbReference>
<reference evidence="2" key="1">
    <citation type="journal article" date="2023" name="Antonie Van Leeuwenhoek">
        <title>Mesoterricola silvestris gen. nov., sp. nov., Mesoterricola sediminis sp. nov., Geothrix oryzae sp. nov., Geothrix edaphica sp. nov., Geothrix rubra sp. nov., and Geothrix limicola sp. nov., six novel members of Acidobacteriota isolated from soils.</title>
        <authorList>
            <person name="Itoh H."/>
            <person name="Sugisawa Y."/>
            <person name="Mise K."/>
            <person name="Xu Z."/>
            <person name="Kuniyasu M."/>
            <person name="Ushijima N."/>
            <person name="Kawano K."/>
            <person name="Kobayashi E."/>
            <person name="Shiratori Y."/>
            <person name="Masuda Y."/>
            <person name="Senoo K."/>
        </authorList>
    </citation>
    <scope>NUCLEOTIDE SEQUENCE</scope>
    <source>
        <strain evidence="2">Red802</strain>
    </source>
</reference>
<evidence type="ECO:0000313" key="2">
    <source>
        <dbReference type="EMBL" id="GLH67179.1"/>
    </source>
</evidence>
<evidence type="ECO:0000313" key="3">
    <source>
        <dbReference type="Proteomes" id="UP001165044"/>
    </source>
</evidence>
<comment type="caution">
    <text evidence="2">The sequence shown here is derived from an EMBL/GenBank/DDBJ whole genome shotgun (WGS) entry which is preliminary data.</text>
</comment>
<protein>
    <submittedName>
        <fullName evidence="2">Uncharacterized protein</fullName>
    </submittedName>
</protein>
<proteinExistence type="predicted"/>
<dbReference type="Proteomes" id="UP001165044">
    <property type="component" value="Unassembled WGS sequence"/>
</dbReference>
<keyword evidence="3" id="KW-1185">Reference proteome</keyword>
<name>A0ABQ5PXT1_9BACT</name>